<dbReference type="GO" id="GO:0005829">
    <property type="term" value="C:cytosol"/>
    <property type="evidence" value="ECO:0007669"/>
    <property type="project" value="TreeGrafter"/>
</dbReference>
<name>A0A645H5R4_9ZZZZ</name>
<dbReference type="EC" id="3.6.1.-" evidence="1"/>
<evidence type="ECO:0000313" key="1">
    <source>
        <dbReference type="EMBL" id="MPN34040.1"/>
    </source>
</evidence>
<dbReference type="EMBL" id="VSSQ01086869">
    <property type="protein sequence ID" value="MPN34040.1"/>
    <property type="molecule type" value="Genomic_DNA"/>
</dbReference>
<organism evidence="1">
    <name type="scientific">bioreactor metagenome</name>
    <dbReference type="NCBI Taxonomy" id="1076179"/>
    <lineage>
        <taxon>unclassified sequences</taxon>
        <taxon>metagenomes</taxon>
        <taxon>ecological metagenomes</taxon>
    </lineage>
</organism>
<comment type="caution">
    <text evidence="1">The sequence shown here is derived from an EMBL/GenBank/DDBJ whole genome shotgun (WGS) entry which is preliminary data.</text>
</comment>
<dbReference type="PANTHER" id="PTHR10000:SF8">
    <property type="entry name" value="HAD SUPERFAMILY HYDROLASE-LIKE, TYPE 3"/>
    <property type="match status" value="1"/>
</dbReference>
<dbReference type="InterPro" id="IPR023214">
    <property type="entry name" value="HAD_sf"/>
</dbReference>
<gene>
    <name evidence="1" type="primary">cof_8</name>
    <name evidence="1" type="ORF">SDC9_181532</name>
</gene>
<dbReference type="Gene3D" id="3.40.50.1000">
    <property type="entry name" value="HAD superfamily/HAD-like"/>
    <property type="match status" value="1"/>
</dbReference>
<dbReference type="Pfam" id="PF08282">
    <property type="entry name" value="Hydrolase_3"/>
    <property type="match status" value="1"/>
</dbReference>
<dbReference type="SUPFAM" id="SSF56784">
    <property type="entry name" value="HAD-like"/>
    <property type="match status" value="1"/>
</dbReference>
<dbReference type="GO" id="GO:0000287">
    <property type="term" value="F:magnesium ion binding"/>
    <property type="evidence" value="ECO:0007669"/>
    <property type="project" value="TreeGrafter"/>
</dbReference>
<reference evidence="1" key="1">
    <citation type="submission" date="2019-08" db="EMBL/GenBank/DDBJ databases">
        <authorList>
            <person name="Kucharzyk K."/>
            <person name="Murdoch R.W."/>
            <person name="Higgins S."/>
            <person name="Loffler F."/>
        </authorList>
    </citation>
    <scope>NUCLEOTIDE SEQUENCE</scope>
</reference>
<keyword evidence="1" id="KW-0378">Hydrolase</keyword>
<accession>A0A645H5R4</accession>
<dbReference type="InterPro" id="IPR036412">
    <property type="entry name" value="HAD-like_sf"/>
</dbReference>
<dbReference type="GO" id="GO:0016791">
    <property type="term" value="F:phosphatase activity"/>
    <property type="evidence" value="ECO:0007669"/>
    <property type="project" value="TreeGrafter"/>
</dbReference>
<dbReference type="InterPro" id="IPR006379">
    <property type="entry name" value="HAD-SF_hydro_IIB"/>
</dbReference>
<proteinExistence type="predicted"/>
<dbReference type="AlphaFoldDB" id="A0A645H5R4"/>
<dbReference type="NCBIfam" id="TIGR01484">
    <property type="entry name" value="HAD-SF-IIB"/>
    <property type="match status" value="1"/>
</dbReference>
<dbReference type="PANTHER" id="PTHR10000">
    <property type="entry name" value="PHOSPHOSERINE PHOSPHATASE"/>
    <property type="match status" value="1"/>
</dbReference>
<protein>
    <submittedName>
        <fullName evidence="1">HMP-PP phosphatase</fullName>
        <ecNumber evidence="1">3.6.1.-</ecNumber>
    </submittedName>
</protein>
<sequence>MLAFIEQNLTGGMQTTVSCDRFIEVMPSGVTKGSAIGWLIDHLGLDRGHVLTIGDYYNDLEMLSVPGIRSFCPKNAPDDIQALCEHTLCHVDDAAVAELITYLETH</sequence>